<feature type="chain" id="PRO_5042143183" evidence="2">
    <location>
        <begin position="20"/>
        <end position="189"/>
    </location>
</feature>
<dbReference type="EMBL" id="JAQQPM010000003">
    <property type="protein sequence ID" value="KAK2069480.1"/>
    <property type="molecule type" value="Genomic_DNA"/>
</dbReference>
<feature type="region of interest" description="Disordered" evidence="1">
    <location>
        <begin position="159"/>
        <end position="189"/>
    </location>
</feature>
<protein>
    <submittedName>
        <fullName evidence="3">Uncharacterized protein</fullName>
    </submittedName>
</protein>
<accession>A0AAD9MC24</accession>
<organism evidence="3 4">
    <name type="scientific">Phyllachora maydis</name>
    <dbReference type="NCBI Taxonomy" id="1825666"/>
    <lineage>
        <taxon>Eukaryota</taxon>
        <taxon>Fungi</taxon>
        <taxon>Dikarya</taxon>
        <taxon>Ascomycota</taxon>
        <taxon>Pezizomycotina</taxon>
        <taxon>Sordariomycetes</taxon>
        <taxon>Sordariomycetidae</taxon>
        <taxon>Phyllachorales</taxon>
        <taxon>Phyllachoraceae</taxon>
        <taxon>Phyllachora</taxon>
    </lineage>
</organism>
<dbReference type="AlphaFoldDB" id="A0AAD9MC24"/>
<comment type="caution">
    <text evidence="3">The sequence shown here is derived from an EMBL/GenBank/DDBJ whole genome shotgun (WGS) entry which is preliminary data.</text>
</comment>
<evidence type="ECO:0000256" key="1">
    <source>
        <dbReference type="SAM" id="MobiDB-lite"/>
    </source>
</evidence>
<feature type="signal peptide" evidence="2">
    <location>
        <begin position="1"/>
        <end position="19"/>
    </location>
</feature>
<reference evidence="3" key="1">
    <citation type="journal article" date="2023" name="Mol. Plant Microbe Interact.">
        <title>Elucidating the Obligate Nature and Biological Capacity of an Invasive Fungal Corn Pathogen.</title>
        <authorList>
            <person name="MacCready J.S."/>
            <person name="Roggenkamp E.M."/>
            <person name="Gdanetz K."/>
            <person name="Chilvers M.I."/>
        </authorList>
    </citation>
    <scope>NUCLEOTIDE SEQUENCE</scope>
    <source>
        <strain evidence="3">PM02</strain>
    </source>
</reference>
<keyword evidence="4" id="KW-1185">Reference proteome</keyword>
<keyword evidence="2" id="KW-0732">Signal</keyword>
<dbReference type="Proteomes" id="UP001217918">
    <property type="component" value="Unassembled WGS sequence"/>
</dbReference>
<evidence type="ECO:0000313" key="3">
    <source>
        <dbReference type="EMBL" id="KAK2069480.1"/>
    </source>
</evidence>
<evidence type="ECO:0000256" key="2">
    <source>
        <dbReference type="SAM" id="SignalP"/>
    </source>
</evidence>
<sequence length="189" mass="20060">MRSYSLTFILAGLLALAASFQVPVEIHVVGENVVGGITNAASKAAMAGSSCDYPVYFEIYGFRRWTPRAGNSHSIVVDFGFWDNTTRVATACHLDGSSTDVAAPGLTPRYACEDTKVDFILQSDSLTVVEKVCSGSNLEAAGTVTLNLTCVDTDHNSPYGSGRDCSSENPIVEDPFESLNPTPPKGSGR</sequence>
<gene>
    <name evidence="3" type="ORF">P8C59_004060</name>
</gene>
<evidence type="ECO:0000313" key="4">
    <source>
        <dbReference type="Proteomes" id="UP001217918"/>
    </source>
</evidence>
<proteinExistence type="predicted"/>
<name>A0AAD9MC24_9PEZI</name>